<dbReference type="Proteomes" id="UP000823775">
    <property type="component" value="Unassembled WGS sequence"/>
</dbReference>
<organism evidence="2 3">
    <name type="scientific">Datura stramonium</name>
    <name type="common">Jimsonweed</name>
    <name type="synonym">Common thornapple</name>
    <dbReference type="NCBI Taxonomy" id="4076"/>
    <lineage>
        <taxon>Eukaryota</taxon>
        <taxon>Viridiplantae</taxon>
        <taxon>Streptophyta</taxon>
        <taxon>Embryophyta</taxon>
        <taxon>Tracheophyta</taxon>
        <taxon>Spermatophyta</taxon>
        <taxon>Magnoliopsida</taxon>
        <taxon>eudicotyledons</taxon>
        <taxon>Gunneridae</taxon>
        <taxon>Pentapetalae</taxon>
        <taxon>asterids</taxon>
        <taxon>lamiids</taxon>
        <taxon>Solanales</taxon>
        <taxon>Solanaceae</taxon>
        <taxon>Solanoideae</taxon>
        <taxon>Datureae</taxon>
        <taxon>Datura</taxon>
    </lineage>
</organism>
<feature type="compositionally biased region" description="Polar residues" evidence="1">
    <location>
        <begin position="170"/>
        <end position="184"/>
    </location>
</feature>
<dbReference type="InterPro" id="IPR044699">
    <property type="entry name" value="MAKR6"/>
</dbReference>
<reference evidence="2 3" key="1">
    <citation type="journal article" date="2021" name="BMC Genomics">
        <title>Datura genome reveals duplications of psychoactive alkaloid biosynthetic genes and high mutation rate following tissue culture.</title>
        <authorList>
            <person name="Rajewski A."/>
            <person name="Carter-House D."/>
            <person name="Stajich J."/>
            <person name="Litt A."/>
        </authorList>
    </citation>
    <scope>NUCLEOTIDE SEQUENCE [LARGE SCALE GENOMIC DNA]</scope>
    <source>
        <strain evidence="2">AR-01</strain>
    </source>
</reference>
<proteinExistence type="predicted"/>
<name>A0ABS8SBU8_DATST</name>
<feature type="compositionally biased region" description="Basic and acidic residues" evidence="1">
    <location>
        <begin position="158"/>
        <end position="169"/>
    </location>
</feature>
<evidence type="ECO:0000313" key="2">
    <source>
        <dbReference type="EMBL" id="MCD7456242.1"/>
    </source>
</evidence>
<evidence type="ECO:0000313" key="3">
    <source>
        <dbReference type="Proteomes" id="UP000823775"/>
    </source>
</evidence>
<feature type="region of interest" description="Disordered" evidence="1">
    <location>
        <begin position="155"/>
        <end position="220"/>
    </location>
</feature>
<keyword evidence="3" id="KW-1185">Reference proteome</keyword>
<sequence length="220" mass="24683">MENSQPLATGSFSYSWLLNKKSSIVGPTESPRPSYSSEDDLDDDEGIKFISYSKRFLEEAQSFNFDVHPVFESVQVDEIFLDGHIMPLYLDRSKIESFQEAFNNFNTSSVSSSTPPTSISKFSDSTTIQADFGENGGNFLAESWPLPKRLASSRRSTAKVDDLQRKESEIQSCKSTTTDSSFQGSPRGMLKSYSVVDWDGNGDDQRNSSRRVKSLRKFKS</sequence>
<dbReference type="PANTHER" id="PTHR34576:SF15">
    <property type="entry name" value="MEMBRANE-ASSOCIATED KINASE REGULATOR 6-RELATED"/>
    <property type="match status" value="1"/>
</dbReference>
<protein>
    <submittedName>
        <fullName evidence="2">Uncharacterized protein</fullName>
    </submittedName>
</protein>
<accession>A0ABS8SBU8</accession>
<comment type="caution">
    <text evidence="2">The sequence shown here is derived from an EMBL/GenBank/DDBJ whole genome shotgun (WGS) entry which is preliminary data.</text>
</comment>
<dbReference type="EMBL" id="JACEIK010000389">
    <property type="protein sequence ID" value="MCD7456242.1"/>
    <property type="molecule type" value="Genomic_DNA"/>
</dbReference>
<gene>
    <name evidence="2" type="ORF">HAX54_030955</name>
</gene>
<feature type="compositionally biased region" description="Basic residues" evidence="1">
    <location>
        <begin position="208"/>
        <end position="220"/>
    </location>
</feature>
<dbReference type="PANTHER" id="PTHR34576">
    <property type="entry name" value="MEMBRANE-ASSOCIATED KINASE REGULATOR 6-RELATED"/>
    <property type="match status" value="1"/>
</dbReference>
<evidence type="ECO:0000256" key="1">
    <source>
        <dbReference type="SAM" id="MobiDB-lite"/>
    </source>
</evidence>